<evidence type="ECO:0000259" key="3">
    <source>
        <dbReference type="PROSITE" id="PS51186"/>
    </source>
</evidence>
<evidence type="ECO:0000313" key="4">
    <source>
        <dbReference type="EMBL" id="KRM31469.1"/>
    </source>
</evidence>
<dbReference type="CDD" id="cd04301">
    <property type="entry name" value="NAT_SF"/>
    <property type="match status" value="1"/>
</dbReference>
<dbReference type="GO" id="GO:0016747">
    <property type="term" value="F:acyltransferase activity, transferring groups other than amino-acyl groups"/>
    <property type="evidence" value="ECO:0007669"/>
    <property type="project" value="InterPro"/>
</dbReference>
<protein>
    <recommendedName>
        <fullName evidence="3">N-acetyltransferase domain-containing protein</fullName>
    </recommendedName>
</protein>
<dbReference type="PROSITE" id="PS51186">
    <property type="entry name" value="GNAT"/>
    <property type="match status" value="1"/>
</dbReference>
<proteinExistence type="predicted"/>
<dbReference type="Proteomes" id="UP000051236">
    <property type="component" value="Unassembled WGS sequence"/>
</dbReference>
<dbReference type="Gene3D" id="3.40.630.30">
    <property type="match status" value="1"/>
</dbReference>
<gene>
    <name evidence="4" type="ORF">FC83_GL000765</name>
</gene>
<keyword evidence="1" id="KW-0808">Transferase</keyword>
<dbReference type="PANTHER" id="PTHR43877:SF1">
    <property type="entry name" value="ACETYLTRANSFERASE"/>
    <property type="match status" value="1"/>
</dbReference>
<dbReference type="InterPro" id="IPR016181">
    <property type="entry name" value="Acyl_CoA_acyltransferase"/>
</dbReference>
<reference evidence="4 5" key="1">
    <citation type="journal article" date="2015" name="Genome Announc.">
        <title>Expanding the biotechnology potential of lactobacilli through comparative genomics of 213 strains and associated genera.</title>
        <authorList>
            <person name="Sun Z."/>
            <person name="Harris H.M."/>
            <person name="McCann A."/>
            <person name="Guo C."/>
            <person name="Argimon S."/>
            <person name="Zhang W."/>
            <person name="Yang X."/>
            <person name="Jeffery I.B."/>
            <person name="Cooney J.C."/>
            <person name="Kagawa T.F."/>
            <person name="Liu W."/>
            <person name="Song Y."/>
            <person name="Salvetti E."/>
            <person name="Wrobel A."/>
            <person name="Rasinkangas P."/>
            <person name="Parkhill J."/>
            <person name="Rea M.C."/>
            <person name="O'Sullivan O."/>
            <person name="Ritari J."/>
            <person name="Douillard F.P."/>
            <person name="Paul Ross R."/>
            <person name="Yang R."/>
            <person name="Briner A.E."/>
            <person name="Felis G.E."/>
            <person name="de Vos W.M."/>
            <person name="Barrangou R."/>
            <person name="Klaenhammer T.R."/>
            <person name="Caufield P.W."/>
            <person name="Cui Y."/>
            <person name="Zhang H."/>
            <person name="O'Toole P.W."/>
        </authorList>
    </citation>
    <scope>NUCLEOTIDE SEQUENCE [LARGE SCALE GENOMIC DNA]</scope>
    <source>
        <strain evidence="4 5">DSM 18527</strain>
    </source>
</reference>
<dbReference type="InterPro" id="IPR000182">
    <property type="entry name" value="GNAT_dom"/>
</dbReference>
<organism evidence="4 5">
    <name type="scientific">Agrilactobacillus composti DSM 18527 = JCM 14202</name>
    <dbReference type="NCBI Taxonomy" id="1423734"/>
    <lineage>
        <taxon>Bacteria</taxon>
        <taxon>Bacillati</taxon>
        <taxon>Bacillota</taxon>
        <taxon>Bacilli</taxon>
        <taxon>Lactobacillales</taxon>
        <taxon>Lactobacillaceae</taxon>
        <taxon>Agrilactobacillus</taxon>
    </lineage>
</organism>
<dbReference type="AlphaFoldDB" id="X0PRG4"/>
<evidence type="ECO:0000256" key="1">
    <source>
        <dbReference type="ARBA" id="ARBA00022679"/>
    </source>
</evidence>
<sequence>MIVVKTTTDLHSPIYQDALAIRQTVFVQEQHVPVDLEVDDNEAKTIYFVAYIDGQPAGCARLLPQSDQDFNLIQRVAVLKAFRKHHVGATIIQAVISYHQAHYPKVHLQLGAQTQAVGFYESLGFAVIPTDPPYLDAGIVHREMRYNQ</sequence>
<dbReference type="Pfam" id="PF13673">
    <property type="entry name" value="Acetyltransf_10"/>
    <property type="match status" value="1"/>
</dbReference>
<evidence type="ECO:0000256" key="2">
    <source>
        <dbReference type="ARBA" id="ARBA00023315"/>
    </source>
</evidence>
<evidence type="ECO:0000313" key="5">
    <source>
        <dbReference type="Proteomes" id="UP000051236"/>
    </source>
</evidence>
<accession>X0PRG4</accession>
<dbReference type="InterPro" id="IPR050832">
    <property type="entry name" value="Bact_Acetyltransf"/>
</dbReference>
<dbReference type="EMBL" id="AZGA01000078">
    <property type="protein sequence ID" value="KRM31469.1"/>
    <property type="molecule type" value="Genomic_DNA"/>
</dbReference>
<dbReference type="SUPFAM" id="SSF55729">
    <property type="entry name" value="Acyl-CoA N-acyltransferases (Nat)"/>
    <property type="match status" value="1"/>
</dbReference>
<comment type="caution">
    <text evidence="4">The sequence shown here is derived from an EMBL/GenBank/DDBJ whole genome shotgun (WGS) entry which is preliminary data.</text>
</comment>
<feature type="domain" description="N-acetyltransferase" evidence="3">
    <location>
        <begin position="2"/>
        <end position="148"/>
    </location>
</feature>
<keyword evidence="5" id="KW-1185">Reference proteome</keyword>
<name>X0PRG4_9LACO</name>
<dbReference type="PATRIC" id="fig|1423734.3.peg.772"/>
<dbReference type="STRING" id="1423734.FC83_GL000765"/>
<dbReference type="PANTHER" id="PTHR43877">
    <property type="entry name" value="AMINOALKYLPHOSPHONATE N-ACETYLTRANSFERASE-RELATED-RELATED"/>
    <property type="match status" value="1"/>
</dbReference>
<keyword evidence="2" id="KW-0012">Acyltransferase</keyword>
<dbReference type="eggNOG" id="COG2153">
    <property type="taxonomic scope" value="Bacteria"/>
</dbReference>